<evidence type="ECO:0000256" key="1">
    <source>
        <dbReference type="SAM" id="Phobius"/>
    </source>
</evidence>
<dbReference type="InterPro" id="IPR021737">
    <property type="entry name" value="Phage_phiKZ_Orf197"/>
</dbReference>
<keyword evidence="1" id="KW-1133">Transmembrane helix</keyword>
<dbReference type="Pfam" id="PF11750">
    <property type="entry name" value="DUF3307"/>
    <property type="match status" value="1"/>
</dbReference>
<organism evidence="2 3">
    <name type="scientific">Prosthecobacter dejongeii</name>
    <dbReference type="NCBI Taxonomy" id="48465"/>
    <lineage>
        <taxon>Bacteria</taxon>
        <taxon>Pseudomonadati</taxon>
        <taxon>Verrucomicrobiota</taxon>
        <taxon>Verrucomicrobiia</taxon>
        <taxon>Verrucomicrobiales</taxon>
        <taxon>Verrucomicrobiaceae</taxon>
        <taxon>Prosthecobacter</taxon>
    </lineage>
</organism>
<gene>
    <name evidence="2" type="ORF">HNQ64_002266</name>
</gene>
<feature type="transmembrane region" description="Helical" evidence="1">
    <location>
        <begin position="111"/>
        <end position="129"/>
    </location>
</feature>
<keyword evidence="3" id="KW-1185">Reference proteome</keyword>
<evidence type="ECO:0000313" key="3">
    <source>
        <dbReference type="Proteomes" id="UP000534294"/>
    </source>
</evidence>
<comment type="caution">
    <text evidence="2">The sequence shown here is derived from an EMBL/GenBank/DDBJ whole genome shotgun (WGS) entry which is preliminary data.</text>
</comment>
<accession>A0A7W7YKR4</accession>
<proteinExistence type="predicted"/>
<keyword evidence="1" id="KW-0472">Membrane</keyword>
<dbReference type="RefSeq" id="WP_184208427.1">
    <property type="nucleotide sequence ID" value="NZ_JACHIF010000004.1"/>
</dbReference>
<sequence>MFELVEFPPLNWLAALKALFALCIGHAIADFPLQGEYLATGKNRRFLIRLQDPSRPVSIWFACMSAHCLIHAGAVWLITGSALLGGIELIVHWCIDVAKCEGKTTFNQDQILHVVCKVAYVTIAWAGWLNL</sequence>
<evidence type="ECO:0000313" key="2">
    <source>
        <dbReference type="EMBL" id="MBB5038008.1"/>
    </source>
</evidence>
<dbReference type="EMBL" id="JACHIF010000004">
    <property type="protein sequence ID" value="MBB5038008.1"/>
    <property type="molecule type" value="Genomic_DNA"/>
</dbReference>
<feature type="transmembrane region" description="Helical" evidence="1">
    <location>
        <begin position="12"/>
        <end position="33"/>
    </location>
</feature>
<evidence type="ECO:0008006" key="4">
    <source>
        <dbReference type="Google" id="ProtNLM"/>
    </source>
</evidence>
<reference evidence="2 3" key="1">
    <citation type="submission" date="2020-08" db="EMBL/GenBank/DDBJ databases">
        <title>Genomic Encyclopedia of Type Strains, Phase IV (KMG-IV): sequencing the most valuable type-strain genomes for metagenomic binning, comparative biology and taxonomic classification.</title>
        <authorList>
            <person name="Goeker M."/>
        </authorList>
    </citation>
    <scope>NUCLEOTIDE SEQUENCE [LARGE SCALE GENOMIC DNA]</scope>
    <source>
        <strain evidence="2 3">DSM 12251</strain>
    </source>
</reference>
<dbReference type="Proteomes" id="UP000534294">
    <property type="component" value="Unassembled WGS sequence"/>
</dbReference>
<dbReference type="AlphaFoldDB" id="A0A7W7YKR4"/>
<protein>
    <recommendedName>
        <fullName evidence="4">DUF3307 domain-containing protein</fullName>
    </recommendedName>
</protein>
<keyword evidence="1" id="KW-0812">Transmembrane</keyword>
<name>A0A7W7YKR4_9BACT</name>